<gene>
    <name evidence="1" type="ORF">IHE45_03G016600</name>
</gene>
<keyword evidence="1" id="KW-0675">Receptor</keyword>
<name>A0ACB7WJF8_DIOAL</name>
<protein>
    <submittedName>
        <fullName evidence="1">Glutamate receptor ionotropic plant protein</fullName>
    </submittedName>
</protein>
<accession>A0ACB7WJF8</accession>
<dbReference type="EMBL" id="CM037013">
    <property type="protein sequence ID" value="KAH7688187.1"/>
    <property type="molecule type" value="Genomic_DNA"/>
</dbReference>
<comment type="caution">
    <text evidence="1">The sequence shown here is derived from an EMBL/GenBank/DDBJ whole genome shotgun (WGS) entry which is preliminary data.</text>
</comment>
<dbReference type="Proteomes" id="UP000827976">
    <property type="component" value="Chromosome 3"/>
</dbReference>
<proteinExistence type="predicted"/>
<evidence type="ECO:0000313" key="1">
    <source>
        <dbReference type="EMBL" id="KAH7688187.1"/>
    </source>
</evidence>
<keyword evidence="2" id="KW-1185">Reference proteome</keyword>
<organism evidence="1 2">
    <name type="scientific">Dioscorea alata</name>
    <name type="common">Purple yam</name>
    <dbReference type="NCBI Taxonomy" id="55571"/>
    <lineage>
        <taxon>Eukaryota</taxon>
        <taxon>Viridiplantae</taxon>
        <taxon>Streptophyta</taxon>
        <taxon>Embryophyta</taxon>
        <taxon>Tracheophyta</taxon>
        <taxon>Spermatophyta</taxon>
        <taxon>Magnoliopsida</taxon>
        <taxon>Liliopsida</taxon>
        <taxon>Dioscoreales</taxon>
        <taxon>Dioscoreaceae</taxon>
        <taxon>Dioscorea</taxon>
    </lineage>
</organism>
<sequence length="957" mass="106530">MKGQFLFLIIFFNPLFLLPIFSGEPTQVSIGVILDMNSLMGKACFLSMKMAKDDFYTSHPDYNTRIVFKLRDSFPQVIGAADGALDLIKNEKVQAIIGPQTSGEAQFVGDLGEKAKIPIISFLATSPSISPSQSPFFLRTGLTDAAQSPAIASLIKFYGWHRLVPIYEDTDSCAGFIPSLIDSLLDADITVPYRTLLPKNSNDDLISSKLYWLKTMQTRVFFVHMSTSLASRFFEKVEEAGMMTDDYVWIISEKLTSLIGLMNSSIIHDSMKGVIGLRSYVPLTGKLTEFQRRWRREFRREFAVDADESDSMMFTTFDYWAYDTVSAVAMAVEAASPLDNGRVMSSNGKTDLSEIAASKTGQKLLDAIKELNFIGLAGKFLLVDGELNVSAFQVLNFNGDQSGREIGYWTPGAGLSRTLKGGGNNSESLGPVIWPGESTRVPKGWETPTGEKKLRIAVPGTVLPGFKSFLDIKVDAKTNEVIGGGFVIEVFEAAVRRLPYALPFEYFNYSSSDGKSTGSYDLLARQVADKKYDAVVADMTITSNRSEYVDFTLPYTVAGISMVVPIKNQRSKNAWIFVKPLTPDLWLVSLGFFVFTGSIVWVLEHRINPEFRGPPTNQIGTIFYFTFSTLVFAHRENIVSNLARIVVVIWVFVVLILQSSYTASLTSLLTVEQFEPSYTHINELKDSGERVGYLKDSFVKGFLVKTWKFDQDKLIPFRSPQEYAEALAKGSRNGGVAAVIDEIPYLRVFLKDHCDNYTMAGQTYKTGGFGFVFPKGSPIVSDLSRAILNITEGDEMSDIERRWFGDQTTCPKLGSKLSSNSLDFTSFLGLFLITGTVSLFAFFLYWIIFLYNNRHQLMSNMASQSSLRWRLQSIGQLFDQRDLSSHTFRNAEVKDGSKRTTEDQSPHSSPLNNNCPQSPMSFSTSQTFEEGTVSTELATPNSETPLHVVDIAAATDH</sequence>
<evidence type="ECO:0000313" key="2">
    <source>
        <dbReference type="Proteomes" id="UP000827976"/>
    </source>
</evidence>
<reference evidence="2" key="1">
    <citation type="journal article" date="2022" name="Nat. Commun.">
        <title>Chromosome evolution and the genetic basis of agronomically important traits in greater yam.</title>
        <authorList>
            <person name="Bredeson J.V."/>
            <person name="Lyons J.B."/>
            <person name="Oniyinde I.O."/>
            <person name="Okereke N.R."/>
            <person name="Kolade O."/>
            <person name="Nnabue I."/>
            <person name="Nwadili C.O."/>
            <person name="Hribova E."/>
            <person name="Parker M."/>
            <person name="Nwogha J."/>
            <person name="Shu S."/>
            <person name="Carlson J."/>
            <person name="Kariba R."/>
            <person name="Muthemba S."/>
            <person name="Knop K."/>
            <person name="Barton G.J."/>
            <person name="Sherwood A.V."/>
            <person name="Lopez-Montes A."/>
            <person name="Asiedu R."/>
            <person name="Jamnadass R."/>
            <person name="Muchugi A."/>
            <person name="Goodstein D."/>
            <person name="Egesi C.N."/>
            <person name="Featherston J."/>
            <person name="Asfaw A."/>
            <person name="Simpson G.G."/>
            <person name="Dolezel J."/>
            <person name="Hendre P.S."/>
            <person name="Van Deynze A."/>
            <person name="Kumar P.L."/>
            <person name="Obidiegwu J.E."/>
            <person name="Bhattacharjee R."/>
            <person name="Rokhsar D.S."/>
        </authorList>
    </citation>
    <scope>NUCLEOTIDE SEQUENCE [LARGE SCALE GENOMIC DNA]</scope>
    <source>
        <strain evidence="2">cv. TDa95/00328</strain>
    </source>
</reference>